<sequence length="171" mass="18255">MAMASSGPGSESIYMCFGSVPGEARTTLQISNAPASGGWIKLSSCGFSGRVGHPQMTEAQSGFEGEVPPVRVTKVTDASSVGLLREALMGRFDTPVVIVFIRTGNSGPQEYIRLELEGCGIVEFGMEGAEERQTESYSIRCEQMTITTWRFSGTTRGAQSVTRLSNEAGGR</sequence>
<dbReference type="Gene3D" id="2.30.110.20">
    <property type="entry name" value="Hcp1-like"/>
    <property type="match status" value="1"/>
</dbReference>
<evidence type="ECO:0000313" key="1">
    <source>
        <dbReference type="EMBL" id="MBR0673995.1"/>
    </source>
</evidence>
<proteinExistence type="predicted"/>
<evidence type="ECO:0000313" key="2">
    <source>
        <dbReference type="Proteomes" id="UP001138751"/>
    </source>
</evidence>
<reference evidence="1" key="1">
    <citation type="submission" date="2020-01" db="EMBL/GenBank/DDBJ databases">
        <authorList>
            <person name="Rat A."/>
        </authorList>
    </citation>
    <scope>NUCLEOTIDE SEQUENCE</scope>
    <source>
        <strain evidence="1">LMG 31231</strain>
    </source>
</reference>
<name>A0A9X9X3L6_9PROT</name>
<comment type="caution">
    <text evidence="1">The sequence shown here is derived from an EMBL/GenBank/DDBJ whole genome shotgun (WGS) entry which is preliminary data.</text>
</comment>
<dbReference type="SUPFAM" id="SSF141452">
    <property type="entry name" value="Hcp1-like"/>
    <property type="match status" value="1"/>
</dbReference>
<dbReference type="Pfam" id="PF05638">
    <property type="entry name" value="T6SS_HCP"/>
    <property type="match status" value="1"/>
</dbReference>
<dbReference type="AlphaFoldDB" id="A0A9X9X3L6"/>
<protein>
    <submittedName>
        <fullName evidence="1">Type VI secretion system tube protein Hcp</fullName>
    </submittedName>
</protein>
<organism evidence="1 2">
    <name type="scientific">Neoroseomonas soli</name>
    <dbReference type="NCBI Taxonomy" id="1081025"/>
    <lineage>
        <taxon>Bacteria</taxon>
        <taxon>Pseudomonadati</taxon>
        <taxon>Pseudomonadota</taxon>
        <taxon>Alphaproteobacteria</taxon>
        <taxon>Acetobacterales</taxon>
        <taxon>Acetobacteraceae</taxon>
        <taxon>Neoroseomonas</taxon>
    </lineage>
</organism>
<accession>A0A9X9X3L6</accession>
<reference evidence="1" key="2">
    <citation type="journal article" date="2021" name="Syst. Appl. Microbiol.">
        <title>Roseomonas hellenica sp. nov., isolated from roots of wild-growing Alkanna tinctoria.</title>
        <authorList>
            <person name="Rat A."/>
            <person name="Naranjo H.D."/>
            <person name="Lebbe L."/>
            <person name="Cnockaert M."/>
            <person name="Krigas N."/>
            <person name="Grigoriadou K."/>
            <person name="Maloupa E."/>
            <person name="Willems A."/>
        </authorList>
    </citation>
    <scope>NUCLEOTIDE SEQUENCE</scope>
    <source>
        <strain evidence="1">LMG 31231</strain>
    </source>
</reference>
<dbReference type="InterPro" id="IPR036624">
    <property type="entry name" value="Hcp1-lik_sf"/>
</dbReference>
<dbReference type="RefSeq" id="WP_211864423.1">
    <property type="nucleotide sequence ID" value="NZ_JAAEDM010000104.1"/>
</dbReference>
<gene>
    <name evidence="1" type="ORF">GXW76_22680</name>
</gene>
<keyword evidence="2" id="KW-1185">Reference proteome</keyword>
<dbReference type="Proteomes" id="UP001138751">
    <property type="component" value="Unassembled WGS sequence"/>
</dbReference>
<dbReference type="EMBL" id="JAAEDM010000104">
    <property type="protein sequence ID" value="MBR0673995.1"/>
    <property type="molecule type" value="Genomic_DNA"/>
</dbReference>
<dbReference type="InterPro" id="IPR008514">
    <property type="entry name" value="T6SS_Hcp"/>
</dbReference>